<dbReference type="InterPro" id="IPR036390">
    <property type="entry name" value="WH_DNA-bd_sf"/>
</dbReference>
<dbReference type="AlphaFoldDB" id="A0A9D2BN52"/>
<name>A0A9D2BN52_9FIRM</name>
<dbReference type="CDD" id="cd23763">
    <property type="entry name" value="ASKHA_ATPase_ROK"/>
    <property type="match status" value="1"/>
</dbReference>
<dbReference type="Gene3D" id="3.30.420.40">
    <property type="match status" value="2"/>
</dbReference>
<dbReference type="EMBL" id="DXET01000110">
    <property type="protein sequence ID" value="HIX81299.1"/>
    <property type="molecule type" value="Genomic_DNA"/>
</dbReference>
<sequence length="329" mass="37316">MTKITDLKEDNIHQIRQCFYDGEIWTKNKLAQKTGLSLAATTNILQYLLQNNEILLDGKAQSTGGRKSKQYVLNADYQSLGVMILKRDYINYYYAGRIYNLLGKCLGDIRLTGTKGDYNELVRAIDLLLKKKHFDSLVISIPGVSNNGMINICDFEELAQRDLGGLLKDRYQLSIIIENDVNVAGIGFSRQYPQCNNLAFMYQPKVKYVGCSMIINHQLCKGFSNFAGELSYLPFFTHLQQTEMLKKAPNNLLLDQLVSLCCVVNPEIVGISSDVLEDFSGDGMENYLPKEHWPQIVFVEDFDSLIYEGLYVLGIEKIIDNIKKEQTNG</sequence>
<reference evidence="1" key="1">
    <citation type="journal article" date="2021" name="PeerJ">
        <title>Extensive microbial diversity within the chicken gut microbiome revealed by metagenomics and culture.</title>
        <authorList>
            <person name="Gilroy R."/>
            <person name="Ravi A."/>
            <person name="Getino M."/>
            <person name="Pursley I."/>
            <person name="Horton D.L."/>
            <person name="Alikhan N.F."/>
            <person name="Baker D."/>
            <person name="Gharbi K."/>
            <person name="Hall N."/>
            <person name="Watson M."/>
            <person name="Adriaenssens E.M."/>
            <person name="Foster-Nyarko E."/>
            <person name="Jarju S."/>
            <person name="Secka A."/>
            <person name="Antonio M."/>
            <person name="Oren A."/>
            <person name="Chaudhuri R.R."/>
            <person name="La Ragione R."/>
            <person name="Hildebrand F."/>
            <person name="Pallen M.J."/>
        </authorList>
    </citation>
    <scope>NUCLEOTIDE SEQUENCE</scope>
    <source>
        <strain evidence="1">ChiGjej1B1-14440</strain>
    </source>
</reference>
<dbReference type="InterPro" id="IPR036388">
    <property type="entry name" value="WH-like_DNA-bd_sf"/>
</dbReference>
<dbReference type="SUPFAM" id="SSF53067">
    <property type="entry name" value="Actin-like ATPase domain"/>
    <property type="match status" value="1"/>
</dbReference>
<dbReference type="InterPro" id="IPR043129">
    <property type="entry name" value="ATPase_NBD"/>
</dbReference>
<protein>
    <submittedName>
        <fullName evidence="1">ROK family protein</fullName>
    </submittedName>
</protein>
<reference evidence="1" key="2">
    <citation type="submission" date="2021-04" db="EMBL/GenBank/DDBJ databases">
        <authorList>
            <person name="Gilroy R."/>
        </authorList>
    </citation>
    <scope>NUCLEOTIDE SEQUENCE</scope>
    <source>
        <strain evidence="1">ChiGjej1B1-14440</strain>
    </source>
</reference>
<gene>
    <name evidence="1" type="ORF">H9980_04915</name>
</gene>
<accession>A0A9D2BN52</accession>
<proteinExistence type="predicted"/>
<dbReference type="Gene3D" id="1.10.10.10">
    <property type="entry name" value="Winged helix-like DNA-binding domain superfamily/Winged helix DNA-binding domain"/>
    <property type="match status" value="1"/>
</dbReference>
<comment type="caution">
    <text evidence="1">The sequence shown here is derived from an EMBL/GenBank/DDBJ whole genome shotgun (WGS) entry which is preliminary data.</text>
</comment>
<evidence type="ECO:0000313" key="1">
    <source>
        <dbReference type="EMBL" id="HIX81299.1"/>
    </source>
</evidence>
<dbReference type="SUPFAM" id="SSF46785">
    <property type="entry name" value="Winged helix' DNA-binding domain"/>
    <property type="match status" value="1"/>
</dbReference>
<organism evidence="1 2">
    <name type="scientific">Candidatus Erysipelatoclostridium merdavium</name>
    <dbReference type="NCBI Taxonomy" id="2838566"/>
    <lineage>
        <taxon>Bacteria</taxon>
        <taxon>Bacillati</taxon>
        <taxon>Bacillota</taxon>
        <taxon>Erysipelotrichia</taxon>
        <taxon>Erysipelotrichales</taxon>
        <taxon>Erysipelotrichales incertae sedis</taxon>
    </lineage>
</organism>
<dbReference type="Proteomes" id="UP000886724">
    <property type="component" value="Unassembled WGS sequence"/>
</dbReference>
<evidence type="ECO:0000313" key="2">
    <source>
        <dbReference type="Proteomes" id="UP000886724"/>
    </source>
</evidence>